<dbReference type="EMBL" id="PPEA01000709">
    <property type="protein sequence ID" value="PQM44814.1"/>
    <property type="molecule type" value="Genomic_DNA"/>
</dbReference>
<protein>
    <submittedName>
        <fullName evidence="1">Uncharacterized protein</fullName>
    </submittedName>
</protein>
<dbReference type="Proteomes" id="UP000238296">
    <property type="component" value="Unassembled WGS sequence"/>
</dbReference>
<name>A0A2S8BDS0_9MYCO</name>
<organism evidence="1 2">
    <name type="scientific">Mycobacterium talmoniae</name>
    <dbReference type="NCBI Taxonomy" id="1858794"/>
    <lineage>
        <taxon>Bacteria</taxon>
        <taxon>Bacillati</taxon>
        <taxon>Actinomycetota</taxon>
        <taxon>Actinomycetes</taxon>
        <taxon>Mycobacteriales</taxon>
        <taxon>Mycobacteriaceae</taxon>
        <taxon>Mycobacterium</taxon>
    </lineage>
</organism>
<gene>
    <name evidence="1" type="ORF">C1Y40_05020</name>
</gene>
<evidence type="ECO:0000313" key="1">
    <source>
        <dbReference type="EMBL" id="PQM44814.1"/>
    </source>
</evidence>
<comment type="caution">
    <text evidence="1">The sequence shown here is derived from an EMBL/GenBank/DDBJ whole genome shotgun (WGS) entry which is preliminary data.</text>
</comment>
<accession>A0A2S8BDS0</accession>
<reference evidence="1 2" key="1">
    <citation type="journal article" date="2017" name="Int. J. Syst. Evol. Microbiol.">
        <title>Mycobacterium talmoniae sp. nov., a slowly growing mycobacterium isolated from human respiratory samples.</title>
        <authorList>
            <person name="Davidson R.M."/>
            <person name="DeGroote M.A."/>
            <person name="Marola J.L."/>
            <person name="Buss S."/>
            <person name="Jones V."/>
            <person name="McNeil M.R."/>
            <person name="Freifeld A.G."/>
            <person name="Elaine Epperson L."/>
            <person name="Hasan N.A."/>
            <person name="Jackson M."/>
            <person name="Iwen P.C."/>
            <person name="Salfinger M."/>
            <person name="Strong M."/>
        </authorList>
    </citation>
    <scope>NUCLEOTIDE SEQUENCE [LARGE SCALE GENOMIC DNA]</scope>
    <source>
        <strain evidence="1 2">ATCC BAA-2683</strain>
    </source>
</reference>
<dbReference type="AlphaFoldDB" id="A0A2S8BDS0"/>
<evidence type="ECO:0000313" key="2">
    <source>
        <dbReference type="Proteomes" id="UP000238296"/>
    </source>
</evidence>
<sequence length="29" mass="2855">MAAVGDDTAAAIVALQRVSLLLTEIAQGG</sequence>
<proteinExistence type="predicted"/>